<evidence type="ECO:0000313" key="4">
    <source>
        <dbReference type="Proteomes" id="UP000808337"/>
    </source>
</evidence>
<dbReference type="GO" id="GO:0005737">
    <property type="term" value="C:cytoplasm"/>
    <property type="evidence" value="ECO:0007669"/>
    <property type="project" value="TreeGrafter"/>
</dbReference>
<organism evidence="3 4">
    <name type="scientific">Candidatus Opimibacter skivensis</name>
    <dbReference type="NCBI Taxonomy" id="2982028"/>
    <lineage>
        <taxon>Bacteria</taxon>
        <taxon>Pseudomonadati</taxon>
        <taxon>Bacteroidota</taxon>
        <taxon>Saprospiria</taxon>
        <taxon>Saprospirales</taxon>
        <taxon>Saprospiraceae</taxon>
        <taxon>Candidatus Opimibacter</taxon>
    </lineage>
</organism>
<gene>
    <name evidence="3" type="ORF">IPP15_20035</name>
</gene>
<dbReference type="PANTHER" id="PTHR43830:SF3">
    <property type="entry name" value="PROTEIN PSP1"/>
    <property type="match status" value="1"/>
</dbReference>
<feature type="compositionally biased region" description="Basic and acidic residues" evidence="1">
    <location>
        <begin position="388"/>
        <end position="438"/>
    </location>
</feature>
<dbReference type="PANTHER" id="PTHR43830">
    <property type="entry name" value="PROTEIN PSP1"/>
    <property type="match status" value="1"/>
</dbReference>
<dbReference type="InterPro" id="IPR007557">
    <property type="entry name" value="PSP1_C"/>
</dbReference>
<reference evidence="3 4" key="1">
    <citation type="submission" date="2020-10" db="EMBL/GenBank/DDBJ databases">
        <title>Connecting structure to function with the recovery of over 1000 high-quality activated sludge metagenome-assembled genomes encoding full-length rRNA genes using long-read sequencing.</title>
        <authorList>
            <person name="Singleton C.M."/>
            <person name="Petriglieri F."/>
            <person name="Kristensen J.M."/>
            <person name="Kirkegaard R.H."/>
            <person name="Michaelsen T.Y."/>
            <person name="Andersen M.H."/>
            <person name="Karst S.M."/>
            <person name="Dueholm M.S."/>
            <person name="Nielsen P.H."/>
            <person name="Albertsen M."/>
        </authorList>
    </citation>
    <scope>NUCLEOTIDE SEQUENCE [LARGE SCALE GENOMIC DNA]</scope>
    <source>
        <strain evidence="3">Ribe_18-Q3-R11-54_MAXAC.273</strain>
    </source>
</reference>
<dbReference type="AlphaFoldDB" id="A0A9D7SZ47"/>
<feature type="compositionally biased region" description="Basic residues" evidence="1">
    <location>
        <begin position="471"/>
        <end position="485"/>
    </location>
</feature>
<evidence type="ECO:0000313" key="3">
    <source>
        <dbReference type="EMBL" id="MBK9984622.1"/>
    </source>
</evidence>
<accession>A0A9D7SZ47</accession>
<dbReference type="Proteomes" id="UP000808337">
    <property type="component" value="Unassembled WGS sequence"/>
</dbReference>
<dbReference type="PROSITE" id="PS51411">
    <property type="entry name" value="PSP1_C"/>
    <property type="match status" value="1"/>
</dbReference>
<comment type="caution">
    <text evidence="3">The sequence shown here is derived from an EMBL/GenBank/DDBJ whole genome shotgun (WGS) entry which is preliminary data.</text>
</comment>
<sequence length="500" mass="57305">MACATCSSGSPGGCQNNGHCATGGCNKMNTYDWLSEYDFEDPTGTDIIELSFKKGARKEFFRNHPTHPAQTKDFVVVDTGTGYDVGEVSLTGELVRLQMKKKRTKEQTITFPVIRIANDRDIERLNEYRRLEKSAMVRARAISATLGLDMKISDVEFRGDGRKATFYYTAEGRVDFRELVRLYAKEFQVKVEMRQIGARQEAGRIGGIGSCGRELCCSTWLMDFKSVNTHAARYQNLSINQAKLSGQCGRLKCCLNYELDTYMEAIEEFPQDVDVIRFQGGSASLIKMDIFKRLLYYSVEVERGRNTMVALPLERVKLIKDMNLKGQLPDQLIDPKDIVAEEEKYDFADVTGVIELPDHKKKRNKKKNKPGEKREGFQSSGQQQPQNRSDRPRRDDQKPRPPRDDNQPRPTRDENQQRPKRDDQPRQRRDENQPRPPRDPQQPRPDQRQQQQRQDQGAVKPTDGSTPQGQPKKKKNNRNRNRNRGPRPEGDRPPQTPPAS</sequence>
<name>A0A9D7SZ47_9BACT</name>
<evidence type="ECO:0000259" key="2">
    <source>
        <dbReference type="PROSITE" id="PS51411"/>
    </source>
</evidence>
<dbReference type="InterPro" id="IPR047767">
    <property type="entry name" value="PSP1-like"/>
</dbReference>
<feature type="compositionally biased region" description="Polar residues" evidence="1">
    <location>
        <begin position="377"/>
        <end position="387"/>
    </location>
</feature>
<proteinExistence type="predicted"/>
<dbReference type="NCBIfam" id="NF041131">
    <property type="entry name" value="RicT_YaaT_fam"/>
    <property type="match status" value="1"/>
</dbReference>
<evidence type="ECO:0000256" key="1">
    <source>
        <dbReference type="SAM" id="MobiDB-lite"/>
    </source>
</evidence>
<feature type="compositionally biased region" description="Basic residues" evidence="1">
    <location>
        <begin position="359"/>
        <end position="368"/>
    </location>
</feature>
<protein>
    <recommendedName>
        <fullName evidence="2">PSP1 C-terminal domain-containing protein</fullName>
    </recommendedName>
</protein>
<dbReference type="Pfam" id="PF04468">
    <property type="entry name" value="PSP1"/>
    <property type="match status" value="1"/>
</dbReference>
<feature type="domain" description="PSP1 C-terminal" evidence="2">
    <location>
        <begin position="111"/>
        <end position="196"/>
    </location>
</feature>
<feature type="region of interest" description="Disordered" evidence="1">
    <location>
        <begin position="358"/>
        <end position="500"/>
    </location>
</feature>
<dbReference type="EMBL" id="JADKGY010000030">
    <property type="protein sequence ID" value="MBK9984622.1"/>
    <property type="molecule type" value="Genomic_DNA"/>
</dbReference>